<feature type="region of interest" description="Disordered" evidence="1">
    <location>
        <begin position="1"/>
        <end position="29"/>
    </location>
</feature>
<evidence type="ECO:0000256" key="1">
    <source>
        <dbReference type="SAM" id="MobiDB-lite"/>
    </source>
</evidence>
<name>A0A859I8F1_9MOLU</name>
<evidence type="ECO:0000313" key="3">
    <source>
        <dbReference type="Proteomes" id="UP000509122"/>
    </source>
</evidence>
<dbReference type="EMBL" id="CP055264">
    <property type="protein sequence ID" value="QKX95050.1"/>
    <property type="molecule type" value="Genomic_DNA"/>
</dbReference>
<protein>
    <submittedName>
        <fullName evidence="2">Uncharacterized protein</fullName>
    </submittedName>
</protein>
<dbReference type="AlphaFoldDB" id="A0A859I8F1"/>
<gene>
    <name evidence="2" type="ORF">RP166_0290</name>
</gene>
<accession>A0A859I8F1</accession>
<sequence>MFSSEEKIENDDSKMSSSRTKRETEKPKFTITEARFDQIKSYVFSENNNQNLLLNDLSEKEKTE</sequence>
<dbReference type="KEGG" id="rphy:RP166_0290"/>
<evidence type="ECO:0000313" key="2">
    <source>
        <dbReference type="EMBL" id="QKX95050.1"/>
    </source>
</evidence>
<proteinExistence type="predicted"/>
<organism evidence="2 3">
    <name type="scientific">Rapeseed phyllody phytoplasma</name>
    <dbReference type="NCBI Taxonomy" id="2490543"/>
    <lineage>
        <taxon>Bacteria</taxon>
        <taxon>Bacillati</taxon>
        <taxon>Mycoplasmatota</taxon>
        <taxon>Mollicutes</taxon>
        <taxon>Acholeplasmatales</taxon>
        <taxon>Acholeplasmataceae</taxon>
        <taxon>Candidatus Phytoplasma</taxon>
        <taxon>16SrI (Aster yellows group)</taxon>
    </lineage>
</organism>
<dbReference type="Proteomes" id="UP000509122">
    <property type="component" value="Chromosome"/>
</dbReference>
<reference evidence="2 3" key="1">
    <citation type="submission" date="2020-06" db="EMBL/GenBank/DDBJ databases">
        <title>Complete genome sequence of Candidatus Phytoplasma asteris RP166.</title>
        <authorList>
            <person name="Cho S.-T."/>
            <person name="Zwolinska A."/>
            <person name="Huang W."/>
            <person name="Wouters R."/>
            <person name="Hogenhout S.A."/>
            <person name="Kuo C.-H."/>
        </authorList>
    </citation>
    <scope>NUCLEOTIDE SEQUENCE [LARGE SCALE GENOMIC DNA]</scope>
    <source>
        <strain evidence="2">RP166</strain>
    </source>
</reference>